<dbReference type="EMBL" id="JAPFFF010000013">
    <property type="protein sequence ID" value="KAK8872086.1"/>
    <property type="molecule type" value="Genomic_DNA"/>
</dbReference>
<sequence length="531" mass="60118">MDKSIKFVFLDGHTKEIPLSLKQFLRLPERIMEAIYLNGEYNISSNVQEEIFIDFLNHLLDNDNNLMIDQNNIIQIHLLNIEFGISSDLQSQPGYQEAFNTFLLTNIKSEKNQDKTFYENHISKNLDLFIENYKDDMYDIPIQSLYNIFNDKDRVLENHDSAYNFIIEGASETERDYNNQNLFILLETLDGKKLSEEIMIDCISKRNDHFFYLPQNCFCHNDKINLKQKMPQIITAMKECAKIQDQIKTNKLKTVNFPENLIFIPDSFALNCSKITDVNIPLSVKFISSSAFSSCTSLEHIQIPSSVTIIESSAFSNCSSLTKVEISSSVIKIGNGAFSGCCSLMQIEIPSSVISIGQSCFSDCLLKEIDLPSSVISVGTHCFYRCQNLRKADLSKCQLIKIDSSTFCDCELLETVLLPPSLNSIENAAFSNCKYLKSIEIPSSVVYIKEFSFRNCASLSKIVIPASVSSLGSNCFGECRSLNEIEILSNSLSLVKNNAFSYCNENIQVKLPSSVKYDYNSFPHQAKIINT</sequence>
<reference evidence="1 2" key="1">
    <citation type="submission" date="2024-04" db="EMBL/GenBank/DDBJ databases">
        <title>Tritrichomonas musculus Genome.</title>
        <authorList>
            <person name="Alves-Ferreira E."/>
            <person name="Grigg M."/>
            <person name="Lorenzi H."/>
            <person name="Galac M."/>
        </authorList>
    </citation>
    <scope>NUCLEOTIDE SEQUENCE [LARGE SCALE GENOMIC DNA]</scope>
    <source>
        <strain evidence="1 2">EAF2021</strain>
    </source>
</reference>
<dbReference type="InterPro" id="IPR053139">
    <property type="entry name" value="Surface_bspA-like"/>
</dbReference>
<dbReference type="Gene3D" id="3.80.10.10">
    <property type="entry name" value="Ribonuclease Inhibitor"/>
    <property type="match status" value="2"/>
</dbReference>
<protein>
    <submittedName>
        <fullName evidence="1">Uncharacterized protein</fullName>
    </submittedName>
</protein>
<accession>A0ABR2J2H2</accession>
<name>A0ABR2J2H2_9EUKA</name>
<evidence type="ECO:0000313" key="1">
    <source>
        <dbReference type="EMBL" id="KAK8872086.1"/>
    </source>
</evidence>
<dbReference type="InterPro" id="IPR032675">
    <property type="entry name" value="LRR_dom_sf"/>
</dbReference>
<evidence type="ECO:0000313" key="2">
    <source>
        <dbReference type="Proteomes" id="UP001470230"/>
    </source>
</evidence>
<dbReference type="Pfam" id="PF13306">
    <property type="entry name" value="LRR_5"/>
    <property type="match status" value="1"/>
</dbReference>
<dbReference type="PANTHER" id="PTHR45661:SF3">
    <property type="entry name" value="IG-LIKE DOMAIN-CONTAINING PROTEIN"/>
    <property type="match status" value="1"/>
</dbReference>
<dbReference type="Proteomes" id="UP001470230">
    <property type="component" value="Unassembled WGS sequence"/>
</dbReference>
<dbReference type="SUPFAM" id="SSF52058">
    <property type="entry name" value="L domain-like"/>
    <property type="match status" value="2"/>
</dbReference>
<keyword evidence="2" id="KW-1185">Reference proteome</keyword>
<comment type="caution">
    <text evidence="1">The sequence shown here is derived from an EMBL/GenBank/DDBJ whole genome shotgun (WGS) entry which is preliminary data.</text>
</comment>
<dbReference type="InterPro" id="IPR026906">
    <property type="entry name" value="LRR_5"/>
</dbReference>
<gene>
    <name evidence="1" type="ORF">M9Y10_007844</name>
</gene>
<dbReference type="PANTHER" id="PTHR45661">
    <property type="entry name" value="SURFACE ANTIGEN"/>
    <property type="match status" value="1"/>
</dbReference>
<proteinExistence type="predicted"/>
<organism evidence="1 2">
    <name type="scientific">Tritrichomonas musculus</name>
    <dbReference type="NCBI Taxonomy" id="1915356"/>
    <lineage>
        <taxon>Eukaryota</taxon>
        <taxon>Metamonada</taxon>
        <taxon>Parabasalia</taxon>
        <taxon>Tritrichomonadida</taxon>
        <taxon>Tritrichomonadidae</taxon>
        <taxon>Tritrichomonas</taxon>
    </lineage>
</organism>